<dbReference type="GeneID" id="1450421"/>
<dbReference type="Proteomes" id="UP000008287">
    <property type="component" value="Segment"/>
</dbReference>
<organism evidence="3">
    <name type="scientific">Ateline herpesvirus 3</name>
    <name type="common">AtHV-3</name>
    <name type="synonym">Herpesvirus ateles</name>
    <dbReference type="NCBI Taxonomy" id="85618"/>
    <lineage>
        <taxon>Viruses</taxon>
        <taxon>Duplodnaviria</taxon>
        <taxon>Heunggongvirae</taxon>
        <taxon>Peploviricota</taxon>
        <taxon>Herviviricetes</taxon>
        <taxon>Herpesvirales</taxon>
        <taxon>Orthoherpesviridae</taxon>
        <taxon>Gammaherpesvirinae</taxon>
        <taxon>Rhadinovirus</taxon>
        <taxon>Rhadinovirus atelinegamma3</taxon>
    </lineage>
</organism>
<dbReference type="KEGG" id="vg:1450421"/>
<proteinExistence type="predicted"/>
<accession>Q9YTQ1</accession>
<dbReference type="RefSeq" id="NP_047986.1">
    <property type="nucleotide sequence ID" value="NC_001987.1"/>
</dbReference>
<keyword evidence="1" id="KW-0472">Membrane</keyword>
<dbReference type="InterPro" id="IPR001213">
    <property type="entry name" value="MMTV_SAg"/>
</dbReference>
<dbReference type="PIR" id="T42928">
    <property type="entry name" value="T42928"/>
</dbReference>
<keyword evidence="1" id="KW-0812">Transmembrane</keyword>
<keyword evidence="1" id="KW-1133">Transmembrane helix</keyword>
<name>Q9YTQ1_ATHV3</name>
<feature type="transmembrane region" description="Helical" evidence="1">
    <location>
        <begin position="21"/>
        <end position="40"/>
    </location>
</feature>
<sequence>MDVATKLKTNLLYRISGPPPVWINLKLGVILLLTLCPVVLTTSEYLPTPATSSQNVTQPSSWNVTHTLEATIFSTSRPNISQTSENCTNCSTVLDLFWQQLGSGTSLKNLMLNLQLQEVIGLKWPKSSLPLANNVEAKAQKLQLPRNLPPTAVGPPNVKYKFGNRWWEPPKGANVNGKKIKFDDPPLPYTGAYNEDGIRMVNVNGTHVRYQDLPFMERLKRSGPPWCLRTAKEKIPLVKQLLKSAKKCCKNTEHEKKLQEELEELQKSLAKTS</sequence>
<evidence type="ECO:0000256" key="1">
    <source>
        <dbReference type="SAM" id="Phobius"/>
    </source>
</evidence>
<organismHost>
    <name type="scientific">Ateles</name>
    <dbReference type="NCBI Taxonomy" id="9506"/>
</organismHost>
<dbReference type="EMBL" id="AF083424">
    <property type="protein sequence ID" value="AAC95536.1"/>
    <property type="molecule type" value="Genomic_DNA"/>
</dbReference>
<dbReference type="Pfam" id="PF01054">
    <property type="entry name" value="MMTV_SAg"/>
    <property type="match status" value="1"/>
</dbReference>
<protein>
    <submittedName>
        <fullName evidence="2">Mitogen</fullName>
    </submittedName>
</protein>
<evidence type="ECO:0000313" key="2">
    <source>
        <dbReference type="EMBL" id="AAC95536.1"/>
    </source>
</evidence>
<reference evidence="2 3" key="1">
    <citation type="journal article" date="2000" name="J. Virol.">
        <title>Primary structure of the Herpesvirus ateles genome.</title>
        <authorList>
            <person name="Albrecht J.C."/>
        </authorList>
    </citation>
    <scope>NUCLEOTIDE SEQUENCE [LARGE SCALE GENOMIC DNA]</scope>
    <source>
        <strain evidence="2">73</strain>
    </source>
</reference>
<keyword evidence="3" id="KW-1185">Reference proteome</keyword>
<dbReference type="OrthoDB" id="32547at10239"/>
<evidence type="ECO:0000313" key="3">
    <source>
        <dbReference type="Proteomes" id="UP000008287"/>
    </source>
</evidence>